<feature type="domain" description="C2 NT-type" evidence="6">
    <location>
        <begin position="31"/>
        <end position="117"/>
    </location>
</feature>
<organism evidence="7 8">
    <name type="scientific">Acrasis kona</name>
    <dbReference type="NCBI Taxonomy" id="1008807"/>
    <lineage>
        <taxon>Eukaryota</taxon>
        <taxon>Discoba</taxon>
        <taxon>Heterolobosea</taxon>
        <taxon>Tetramitia</taxon>
        <taxon>Eutetramitia</taxon>
        <taxon>Acrasidae</taxon>
        <taxon>Acrasis</taxon>
    </lineage>
</organism>
<evidence type="ECO:0000259" key="6">
    <source>
        <dbReference type="Pfam" id="PF10358"/>
    </source>
</evidence>
<keyword evidence="3" id="KW-0342">GTP-binding</keyword>
<dbReference type="Gene3D" id="1.10.400.10">
    <property type="entry name" value="GI Alpha 1, domain 2-like"/>
    <property type="match status" value="1"/>
</dbReference>
<evidence type="ECO:0000313" key="7">
    <source>
        <dbReference type="EMBL" id="KAL0485851.1"/>
    </source>
</evidence>
<dbReference type="InterPro" id="IPR027417">
    <property type="entry name" value="P-loop_NTPase"/>
</dbReference>
<dbReference type="PANTHER" id="PTHR10218:SF302">
    <property type="entry name" value="GUANINE NUCLEOTIDE-BINDING PROTEIN ALPHA-5 SUBUNIT"/>
    <property type="match status" value="1"/>
</dbReference>
<keyword evidence="2" id="KW-0547">Nucleotide-binding</keyword>
<evidence type="ECO:0000256" key="3">
    <source>
        <dbReference type="ARBA" id="ARBA00023134"/>
    </source>
</evidence>
<dbReference type="GO" id="GO:0005834">
    <property type="term" value="C:heterotrimeric G-protein complex"/>
    <property type="evidence" value="ECO:0007669"/>
    <property type="project" value="TreeGrafter"/>
</dbReference>
<dbReference type="Pfam" id="PF10358">
    <property type="entry name" value="NT-C2"/>
    <property type="match status" value="1"/>
</dbReference>
<name>A0AAW2Z9R9_9EUKA</name>
<evidence type="ECO:0000256" key="1">
    <source>
        <dbReference type="ARBA" id="ARBA00022723"/>
    </source>
</evidence>
<sequence>MSFERYCLIVSVDTIEEFNPKIFEISAIQPTYRVVWKNKKDRICETKFVVPKGDKVVFFCSNKEYKTKSAKEGDQLQPKMIDFTILSRLGDGPKRKIGKGSLNVSEHVKIGERSTTSATVPTPVGKILLTVTTYPIQSLRSTSFGPVAYSSSPSMKVHTDLQKRSLSGNSLPDAEAVLSEDSEFAKIEKLILEKKEKAENKLKDGTGLFNGQMGHVGMSAKIEIFEKEVASIKAMKEEKMSSLPLRTRTPSFKLPSTTTVYVKDQTALYEEAQKIKERQLTSDEKRHNMILIGAMDTGKSTFMRQLVHLYGLQKNVEDPQTQIIYSNVLEAVQYMGELTLNHDFECSEDCKDSLRRILSVDCDITSADASFEEVYKDLRTVWNDDQFFDKWKDFYPTEAIPETAIYFLNRIDELSPKIYHPVHDDFVRMRGKTTGIVNQNIVNVCGSELSFNMFDCAGAKQERKKWRSRLASCEIALFFSSLIEYDKKSSDSSLNCNEDSLALYEHMCKTSVLSGKPILVVFTKFDLIKSKLERDGQDWDAFKAQLEDAFKLRSNDHVFLSYYLDTTNTKEVNSCAEWVIKMFQEQR</sequence>
<keyword evidence="5" id="KW-0460">Magnesium</keyword>
<keyword evidence="1 5" id="KW-0479">Metal-binding</keyword>
<dbReference type="GO" id="GO:0001664">
    <property type="term" value="F:G protein-coupled receptor binding"/>
    <property type="evidence" value="ECO:0007669"/>
    <property type="project" value="TreeGrafter"/>
</dbReference>
<dbReference type="EMBL" id="JAOPGA020001174">
    <property type="protein sequence ID" value="KAL0485851.1"/>
    <property type="molecule type" value="Genomic_DNA"/>
</dbReference>
<dbReference type="GO" id="GO:0005737">
    <property type="term" value="C:cytoplasm"/>
    <property type="evidence" value="ECO:0007669"/>
    <property type="project" value="TreeGrafter"/>
</dbReference>
<dbReference type="Gene3D" id="3.40.50.300">
    <property type="entry name" value="P-loop containing nucleotide triphosphate hydrolases"/>
    <property type="match status" value="1"/>
</dbReference>
<feature type="binding site" evidence="5">
    <location>
        <position position="300"/>
    </location>
    <ligand>
        <name>Mg(2+)</name>
        <dbReference type="ChEBI" id="CHEBI:18420"/>
    </ligand>
</feature>
<reference evidence="7 8" key="1">
    <citation type="submission" date="2024-03" db="EMBL/GenBank/DDBJ databases">
        <title>The Acrasis kona genome and developmental transcriptomes reveal deep origins of eukaryotic multicellular pathways.</title>
        <authorList>
            <person name="Sheikh S."/>
            <person name="Fu C.-J."/>
            <person name="Brown M.W."/>
            <person name="Baldauf S.L."/>
        </authorList>
    </citation>
    <scope>NUCLEOTIDE SEQUENCE [LARGE SCALE GENOMIC DNA]</scope>
    <source>
        <strain evidence="7 8">ATCC MYA-3509</strain>
    </source>
</reference>
<proteinExistence type="predicted"/>
<comment type="caution">
    <text evidence="7">The sequence shown here is derived from an EMBL/GenBank/DDBJ whole genome shotgun (WGS) entry which is preliminary data.</text>
</comment>
<dbReference type="GO" id="GO:0031683">
    <property type="term" value="F:G-protein beta/gamma-subunit complex binding"/>
    <property type="evidence" value="ECO:0007669"/>
    <property type="project" value="InterPro"/>
</dbReference>
<dbReference type="SMART" id="SM00275">
    <property type="entry name" value="G_alpha"/>
    <property type="match status" value="1"/>
</dbReference>
<dbReference type="GO" id="GO:0007188">
    <property type="term" value="P:adenylate cyclase-modulating G protein-coupled receptor signaling pathway"/>
    <property type="evidence" value="ECO:0007669"/>
    <property type="project" value="TreeGrafter"/>
</dbReference>
<dbReference type="PANTHER" id="PTHR10218">
    <property type="entry name" value="GTP-BINDING PROTEIN ALPHA SUBUNIT"/>
    <property type="match status" value="1"/>
</dbReference>
<dbReference type="AlphaFoldDB" id="A0AAW2Z9R9"/>
<evidence type="ECO:0000256" key="2">
    <source>
        <dbReference type="ARBA" id="ARBA00022741"/>
    </source>
</evidence>
<dbReference type="GO" id="GO:0046872">
    <property type="term" value="F:metal ion binding"/>
    <property type="evidence" value="ECO:0007669"/>
    <property type="project" value="UniProtKB-KW"/>
</dbReference>
<keyword evidence="4" id="KW-0807">Transducer</keyword>
<dbReference type="InterPro" id="IPR001019">
    <property type="entry name" value="Gprotein_alpha_su"/>
</dbReference>
<dbReference type="PROSITE" id="PS51882">
    <property type="entry name" value="G_ALPHA"/>
    <property type="match status" value="1"/>
</dbReference>
<accession>A0AAW2Z9R9</accession>
<feature type="binding site" evidence="5">
    <location>
        <position position="433"/>
    </location>
    <ligand>
        <name>Mg(2+)</name>
        <dbReference type="ChEBI" id="CHEBI:18420"/>
    </ligand>
</feature>
<dbReference type="InterPro" id="IPR019448">
    <property type="entry name" value="NT-C2"/>
</dbReference>
<evidence type="ECO:0000256" key="5">
    <source>
        <dbReference type="PIRSR" id="PIRSR601019-2"/>
    </source>
</evidence>
<evidence type="ECO:0000313" key="8">
    <source>
        <dbReference type="Proteomes" id="UP001431209"/>
    </source>
</evidence>
<keyword evidence="8" id="KW-1185">Reference proteome</keyword>
<dbReference type="SUPFAM" id="SSF47895">
    <property type="entry name" value="Transducin (alpha subunit), insertion domain"/>
    <property type="match status" value="1"/>
</dbReference>
<dbReference type="GO" id="GO:0005525">
    <property type="term" value="F:GTP binding"/>
    <property type="evidence" value="ECO:0007669"/>
    <property type="project" value="UniProtKB-KW"/>
</dbReference>
<evidence type="ECO:0000256" key="4">
    <source>
        <dbReference type="ARBA" id="ARBA00023224"/>
    </source>
</evidence>
<dbReference type="SUPFAM" id="SSF52540">
    <property type="entry name" value="P-loop containing nucleoside triphosphate hydrolases"/>
    <property type="match status" value="1"/>
</dbReference>
<dbReference type="Proteomes" id="UP001431209">
    <property type="component" value="Unassembled WGS sequence"/>
</dbReference>
<protein>
    <submittedName>
        <fullName evidence="7">Guanine nucleotide-binding protein subunit alpha</fullName>
    </submittedName>
</protein>
<dbReference type="InterPro" id="IPR011025">
    <property type="entry name" value="GproteinA_insert"/>
</dbReference>
<dbReference type="GO" id="GO:0003924">
    <property type="term" value="F:GTPase activity"/>
    <property type="evidence" value="ECO:0007669"/>
    <property type="project" value="InterPro"/>
</dbReference>
<gene>
    <name evidence="7" type="ORF">AKO1_002120</name>
</gene>
<dbReference type="Pfam" id="PF00503">
    <property type="entry name" value="G-alpha"/>
    <property type="match status" value="1"/>
</dbReference>
<dbReference type="PRINTS" id="PR00318">
    <property type="entry name" value="GPROTEINA"/>
</dbReference>